<evidence type="ECO:0000256" key="6">
    <source>
        <dbReference type="ARBA" id="ARBA00023136"/>
    </source>
</evidence>
<protein>
    <submittedName>
        <fullName evidence="12">Neurotrypsin-like</fullName>
    </submittedName>
</protein>
<evidence type="ECO:0000313" key="11">
    <source>
        <dbReference type="Proteomes" id="UP000694845"/>
    </source>
</evidence>
<feature type="disulfide bond" evidence="9">
    <location>
        <begin position="98"/>
        <end position="108"/>
    </location>
</feature>
<dbReference type="InterPro" id="IPR036772">
    <property type="entry name" value="SRCR-like_dom_sf"/>
</dbReference>
<dbReference type="Gene3D" id="3.10.250.10">
    <property type="entry name" value="SRCR-like domain"/>
    <property type="match status" value="3"/>
</dbReference>
<evidence type="ECO:0000256" key="5">
    <source>
        <dbReference type="ARBA" id="ARBA00022989"/>
    </source>
</evidence>
<evidence type="ECO:0000256" key="9">
    <source>
        <dbReference type="PROSITE-ProRule" id="PRU00196"/>
    </source>
</evidence>
<accession>A0A8B7ZJX6</accession>
<keyword evidence="4" id="KW-0677">Repeat</keyword>
<evidence type="ECO:0000256" key="4">
    <source>
        <dbReference type="ARBA" id="ARBA00022737"/>
    </source>
</evidence>
<dbReference type="OrthoDB" id="10389840at2759"/>
<keyword evidence="7 9" id="KW-1015">Disulfide bond</keyword>
<organism evidence="11 12">
    <name type="scientific">Acanthaster planci</name>
    <name type="common">Crown-of-thorns starfish</name>
    <dbReference type="NCBI Taxonomy" id="133434"/>
    <lineage>
        <taxon>Eukaryota</taxon>
        <taxon>Metazoa</taxon>
        <taxon>Echinodermata</taxon>
        <taxon>Eleutherozoa</taxon>
        <taxon>Asterozoa</taxon>
        <taxon>Asteroidea</taxon>
        <taxon>Valvatacea</taxon>
        <taxon>Valvatida</taxon>
        <taxon>Acanthasteridae</taxon>
        <taxon>Acanthaster</taxon>
    </lineage>
</organism>
<keyword evidence="2" id="KW-0812">Transmembrane</keyword>
<dbReference type="PROSITE" id="PS50287">
    <property type="entry name" value="SRCR_2"/>
    <property type="match status" value="3"/>
</dbReference>
<feature type="disulfide bond" evidence="9">
    <location>
        <begin position="341"/>
        <end position="351"/>
    </location>
</feature>
<dbReference type="RefSeq" id="XP_022105928.1">
    <property type="nucleotide sequence ID" value="XM_022250236.1"/>
</dbReference>
<keyword evidence="6" id="KW-0472">Membrane</keyword>
<dbReference type="SUPFAM" id="SSF56487">
    <property type="entry name" value="SRCR-like"/>
    <property type="match status" value="3"/>
</dbReference>
<dbReference type="GeneID" id="110987480"/>
<evidence type="ECO:0000256" key="1">
    <source>
        <dbReference type="ARBA" id="ARBA00004167"/>
    </source>
</evidence>
<dbReference type="PANTHER" id="PTHR19331">
    <property type="entry name" value="SCAVENGER RECEPTOR DOMAIN-CONTAINING"/>
    <property type="match status" value="1"/>
</dbReference>
<gene>
    <name evidence="12" type="primary">LOC110987480</name>
</gene>
<keyword evidence="8" id="KW-0325">Glycoprotein</keyword>
<dbReference type="KEGG" id="aplc:110987480"/>
<reference evidence="12" key="1">
    <citation type="submission" date="2025-08" db="UniProtKB">
        <authorList>
            <consortium name="RefSeq"/>
        </authorList>
    </citation>
    <scope>IDENTIFICATION</scope>
</reference>
<evidence type="ECO:0000256" key="7">
    <source>
        <dbReference type="ARBA" id="ARBA00023157"/>
    </source>
</evidence>
<keyword evidence="5" id="KW-1133">Transmembrane helix</keyword>
<keyword evidence="3" id="KW-0732">Signal</keyword>
<comment type="subcellular location">
    <subcellularLocation>
        <location evidence="1">Membrane</location>
        <topology evidence="1">Single-pass membrane protein</topology>
    </subcellularLocation>
</comment>
<dbReference type="SMART" id="SM00202">
    <property type="entry name" value="SR"/>
    <property type="match status" value="3"/>
</dbReference>
<comment type="caution">
    <text evidence="9">Lacks conserved residue(s) required for the propagation of feature annotation.</text>
</comment>
<evidence type="ECO:0000256" key="8">
    <source>
        <dbReference type="ARBA" id="ARBA00023180"/>
    </source>
</evidence>
<dbReference type="PANTHER" id="PTHR19331:SF465">
    <property type="entry name" value="EGG PEPTIDE SPERACT RECEPTOR"/>
    <property type="match status" value="1"/>
</dbReference>
<dbReference type="GO" id="GO:0016020">
    <property type="term" value="C:membrane"/>
    <property type="evidence" value="ECO:0007669"/>
    <property type="project" value="UniProtKB-SubCell"/>
</dbReference>
<feature type="domain" description="SRCR" evidence="10">
    <location>
        <begin position="21"/>
        <end position="130"/>
    </location>
</feature>
<feature type="domain" description="SRCR" evidence="10">
    <location>
        <begin position="268"/>
        <end position="375"/>
    </location>
</feature>
<evidence type="ECO:0000256" key="2">
    <source>
        <dbReference type="ARBA" id="ARBA00022692"/>
    </source>
</evidence>
<dbReference type="Pfam" id="PF00530">
    <property type="entry name" value="SRCR"/>
    <property type="match status" value="3"/>
</dbReference>
<feature type="domain" description="SRCR" evidence="10">
    <location>
        <begin position="132"/>
        <end position="258"/>
    </location>
</feature>
<name>A0A8B7ZJX6_ACAPL</name>
<dbReference type="Proteomes" id="UP000694845">
    <property type="component" value="Unplaced"/>
</dbReference>
<dbReference type="PRINTS" id="PR00258">
    <property type="entry name" value="SPERACTRCPTR"/>
</dbReference>
<dbReference type="AlphaFoldDB" id="A0A8B7ZJX6"/>
<keyword evidence="11" id="KW-1185">Reference proteome</keyword>
<feature type="disulfide bond" evidence="9">
    <location>
        <begin position="226"/>
        <end position="236"/>
    </location>
</feature>
<dbReference type="OMA" id="FPVDFVC"/>
<sequence>MALVLPSAKRSDAYAFEYFDVRIVPTDPPPDNDRKRIGLVEVFYGGKWGTICAEGWGFNEVAVACRKALVDYSFVLHKGWEHDAGNVSATVWLQNVTCTGHERNLDECQSDNKWMPHSCPSGKAAGAACYEISTISGSQSLSPFMADSLGNRYTAFEGNAYLSVETGVQMYLALCSVRWTDEDAAVFCRQMSNRRRYRTYTKSFFGAHSSTIADVSVAPFPVDFVCDGTEAALLDCPAQASNKNGICYEGNDAGAACLFREEPANFTVRLVGGSDINAGRVEVEYQGTWGSVGSVSGGDRDLNYGDVVCRMLDMGYATDVSPHQDDFGQSDKPVVVTGVDCTGAEPSLAQCGEYLEFVNDKLSNMTRDDTVVYCSGQVDKSRY</sequence>
<dbReference type="FunFam" id="3.10.250.10:FF:000016">
    <property type="entry name" value="Scavenger receptor cysteine-rich protein type 12"/>
    <property type="match status" value="2"/>
</dbReference>
<proteinExistence type="predicted"/>
<evidence type="ECO:0000259" key="10">
    <source>
        <dbReference type="PROSITE" id="PS50287"/>
    </source>
</evidence>
<evidence type="ECO:0000256" key="3">
    <source>
        <dbReference type="ARBA" id="ARBA00022729"/>
    </source>
</evidence>
<evidence type="ECO:0000313" key="12">
    <source>
        <dbReference type="RefSeq" id="XP_022105928.1"/>
    </source>
</evidence>
<dbReference type="InterPro" id="IPR001190">
    <property type="entry name" value="SRCR"/>
</dbReference>